<evidence type="ECO:0000313" key="1">
    <source>
        <dbReference type="EMBL" id="QYB19275.1"/>
    </source>
</evidence>
<dbReference type="EMBL" id="MZ365055">
    <property type="protein sequence ID" value="QYB19275.1"/>
    <property type="molecule type" value="Genomic_DNA"/>
</dbReference>
<keyword evidence="1" id="KW-0934">Plastid</keyword>
<proteinExistence type="predicted"/>
<dbReference type="AlphaFoldDB" id="A0A8F8X867"/>
<sequence length="127" mass="14851">MKNHKMQIKNIRFLDDINCINDALSEYIDVVIENYEGYHYTLTVTTPKFFVAKIEDERMNFTEPGTITIFINLLTEAIITRAIEARVGYNGYSLKLYQSTDAIDPSIFKKLEAEGLEEWKSWKEDKE</sequence>
<name>A0A8F8X867_9STRA</name>
<protein>
    <submittedName>
        <fullName evidence="1">Uncharacterized protein</fullName>
    </submittedName>
</protein>
<reference evidence="1" key="1">
    <citation type="journal article" date="2021" name="Int. J. Mol. Sci.">
        <title>Extreme Enlargement of the Inverted Repeat Region in the Plastid Genomes of Diatoms from the Genus Climaconeis.</title>
        <authorList>
            <person name="Gastineau R."/>
            <person name="Davidovich N.A."/>
            <person name="Davidovich O.I."/>
            <person name="Lemieux C."/>
            <person name="Turmel M."/>
            <person name="Wrobel R.J."/>
            <person name="Witkowski A."/>
        </authorList>
    </citation>
    <scope>NUCLEOTIDE SEQUENCE</scope>
    <source>
        <strain evidence="1">SZCZ1889</strain>
    </source>
</reference>
<accession>A0A8F8X867</accession>
<geneLocation type="plastid" evidence="1"/>
<organism evidence="1">
    <name type="scientific">Climaconeis cf. scalaris</name>
    <dbReference type="NCBI Taxonomy" id="2846828"/>
    <lineage>
        <taxon>Eukaryota</taxon>
        <taxon>Sar</taxon>
        <taxon>Stramenopiles</taxon>
        <taxon>Ochrophyta</taxon>
        <taxon>Bacillariophyta</taxon>
        <taxon>Bacillariophyceae</taxon>
        <taxon>Bacillariophycidae</taxon>
        <taxon>Naviculales</taxon>
        <taxon>Berkeleyaceae</taxon>
        <taxon>Climaconeis</taxon>
    </lineage>
</organism>
<gene>
    <name evidence="1" type="primary">orf127a</name>
</gene>